<dbReference type="GO" id="GO:0006261">
    <property type="term" value="P:DNA-templated DNA replication"/>
    <property type="evidence" value="ECO:0007669"/>
    <property type="project" value="TreeGrafter"/>
</dbReference>
<proteinExistence type="predicted"/>
<comment type="catalytic activity">
    <reaction evidence="3">
        <text>DNA(n) + a 2'-deoxyribonucleoside 5'-triphosphate = DNA(n+1) + diphosphate</text>
        <dbReference type="Rhea" id="RHEA:22508"/>
        <dbReference type="Rhea" id="RHEA-COMP:17339"/>
        <dbReference type="Rhea" id="RHEA-COMP:17340"/>
        <dbReference type="ChEBI" id="CHEBI:33019"/>
        <dbReference type="ChEBI" id="CHEBI:61560"/>
        <dbReference type="ChEBI" id="CHEBI:173112"/>
        <dbReference type="EC" id="2.7.7.7"/>
    </reaction>
</comment>
<dbReference type="InterPro" id="IPR027417">
    <property type="entry name" value="P-loop_NTPase"/>
</dbReference>
<accession>A0A1Z9YXJ7</accession>
<dbReference type="PANTHER" id="PTHR11669">
    <property type="entry name" value="REPLICATION FACTOR C / DNA POLYMERASE III GAMMA-TAU SUBUNIT"/>
    <property type="match status" value="1"/>
</dbReference>
<dbReference type="EMBL" id="NEXX01000003">
    <property type="protein sequence ID" value="OUY06929.1"/>
    <property type="molecule type" value="Genomic_DNA"/>
</dbReference>
<keyword evidence="2" id="KW-0808">Transferase</keyword>
<dbReference type="GO" id="GO:0009360">
    <property type="term" value="C:DNA polymerase III complex"/>
    <property type="evidence" value="ECO:0007669"/>
    <property type="project" value="TreeGrafter"/>
</dbReference>
<gene>
    <name evidence="4" type="ORF">CAP51_09540</name>
</gene>
<dbReference type="OrthoDB" id="9811073at2"/>
<sequence>MTTAQSDKIQALLPWHTVVWQRLVERFPNIGHGLLFYGKEGCGKQQFAEQFAQWLLCTEKQGMSACGHCASCRWIAAGTHPQLKRIAPDFDEKKQSYAAIKIDQIREMGDFVQQRVEGWRVVLIEHAEYLNIAASNALLKTLEEPGERVVMILVSDAMLKLPATIRSRVQQYALDRISSDQAEAYLAKQTIVGADDNAQSQIAPIDQNQLTSIALSLAAEMPLKAEQILQTEWFRQRQSFVDAWIDLVNKKAYPMLFSTQWSKQLDFRELLIMLRYLIQDCIALKLQQPVKQTDLQLDKLEKFYSLQQLFAIYTQINKINGMLLQNVQTQLIFDELTVQLMNVDFT</sequence>
<keyword evidence="2" id="KW-0239">DNA-directed DNA polymerase</keyword>
<comment type="caution">
    <text evidence="4">The sequence shown here is derived from an EMBL/GenBank/DDBJ whole genome shotgun (WGS) entry which is preliminary data.</text>
</comment>
<evidence type="ECO:0000313" key="4">
    <source>
        <dbReference type="EMBL" id="OUY06929.1"/>
    </source>
</evidence>
<evidence type="ECO:0000256" key="1">
    <source>
        <dbReference type="ARBA" id="ARBA00012417"/>
    </source>
</evidence>
<reference evidence="4 5" key="1">
    <citation type="submission" date="2017-05" db="EMBL/GenBank/DDBJ databases">
        <title>Acinetobacter populi ANC 5415 (= PBJ7), whole genome shotgun sequencing project.</title>
        <authorList>
            <person name="Nemec A."/>
            <person name="Radolfova-Krizova L."/>
        </authorList>
    </citation>
    <scope>NUCLEOTIDE SEQUENCE [LARGE SCALE GENOMIC DNA]</scope>
    <source>
        <strain evidence="4 5">PBJ7</strain>
    </source>
</reference>
<name>A0A1Z9YXJ7_9GAMM</name>
<evidence type="ECO:0000256" key="3">
    <source>
        <dbReference type="ARBA" id="ARBA00049244"/>
    </source>
</evidence>
<dbReference type="RefSeq" id="WP_087620532.1">
    <property type="nucleotide sequence ID" value="NZ_NEXX01000003.1"/>
</dbReference>
<protein>
    <recommendedName>
        <fullName evidence="1">DNA-directed DNA polymerase</fullName>
        <ecNumber evidence="1">2.7.7.7</ecNumber>
    </recommendedName>
</protein>
<dbReference type="GO" id="GO:0003887">
    <property type="term" value="F:DNA-directed DNA polymerase activity"/>
    <property type="evidence" value="ECO:0007669"/>
    <property type="project" value="UniProtKB-KW"/>
</dbReference>
<dbReference type="InterPro" id="IPR050238">
    <property type="entry name" value="DNA_Rep/Repair_Clamp_Loader"/>
</dbReference>
<dbReference type="Gene3D" id="3.40.50.300">
    <property type="entry name" value="P-loop containing nucleotide triphosphate hydrolases"/>
    <property type="match status" value="1"/>
</dbReference>
<dbReference type="SUPFAM" id="SSF52540">
    <property type="entry name" value="P-loop containing nucleoside triphosphate hydrolases"/>
    <property type="match status" value="1"/>
</dbReference>
<dbReference type="EC" id="2.7.7.7" evidence="1"/>
<evidence type="ECO:0000256" key="2">
    <source>
        <dbReference type="ARBA" id="ARBA00022932"/>
    </source>
</evidence>
<keyword evidence="2" id="KW-0548">Nucleotidyltransferase</keyword>
<dbReference type="Pfam" id="PF13177">
    <property type="entry name" value="DNA_pol3_delta2"/>
    <property type="match status" value="1"/>
</dbReference>
<dbReference type="PANTHER" id="PTHR11669:SF8">
    <property type="entry name" value="DNA POLYMERASE III SUBUNIT DELTA"/>
    <property type="match status" value="1"/>
</dbReference>
<dbReference type="AlphaFoldDB" id="A0A1Z9YXJ7"/>
<organism evidence="4 5">
    <name type="scientific">Acinetobacter populi</name>
    <dbReference type="NCBI Taxonomy" id="1582270"/>
    <lineage>
        <taxon>Bacteria</taxon>
        <taxon>Pseudomonadati</taxon>
        <taxon>Pseudomonadota</taxon>
        <taxon>Gammaproteobacteria</taxon>
        <taxon>Moraxellales</taxon>
        <taxon>Moraxellaceae</taxon>
        <taxon>Acinetobacter</taxon>
    </lineage>
</organism>
<dbReference type="Proteomes" id="UP000196536">
    <property type="component" value="Unassembled WGS sequence"/>
</dbReference>
<keyword evidence="5" id="KW-1185">Reference proteome</keyword>
<evidence type="ECO:0000313" key="5">
    <source>
        <dbReference type="Proteomes" id="UP000196536"/>
    </source>
</evidence>